<sequence length="101" mass="10709">MWDIPYVKKEASGPEVVAAMAISCEEVTNLFGSKRDAMSLGIQILAGCNEEAIAVANATGFDLIRAEGFVFASQTAKVEEVEEAKSASNLPILIEGSSLEE</sequence>
<proteinExistence type="predicted"/>
<accession>A0AA36D9Q2</accession>
<protein>
    <submittedName>
        <fullName evidence="1">Uncharacterized protein</fullName>
    </submittedName>
</protein>
<dbReference type="PANTHER" id="PTHR21381:SF3">
    <property type="entry name" value="SGC REGION PROTEIN SGCQ-RELATED"/>
    <property type="match status" value="1"/>
</dbReference>
<evidence type="ECO:0000313" key="1">
    <source>
        <dbReference type="EMBL" id="CAJ0583733.1"/>
    </source>
</evidence>
<dbReference type="PANTHER" id="PTHR21381">
    <property type="entry name" value="ZGC:162297"/>
    <property type="match status" value="1"/>
</dbReference>
<keyword evidence="2" id="KW-1185">Reference proteome</keyword>
<gene>
    <name evidence="1" type="ORF">MSPICULIGERA_LOCUS21802</name>
</gene>
<dbReference type="AlphaFoldDB" id="A0AA36D9Q2"/>
<dbReference type="EMBL" id="CATQJA010002665">
    <property type="protein sequence ID" value="CAJ0583733.1"/>
    <property type="molecule type" value="Genomic_DNA"/>
</dbReference>
<evidence type="ECO:0000313" key="2">
    <source>
        <dbReference type="Proteomes" id="UP001177023"/>
    </source>
</evidence>
<name>A0AA36D9Q2_9BILA</name>
<dbReference type="InterPro" id="IPR005137">
    <property type="entry name" value="BtpA"/>
</dbReference>
<comment type="caution">
    <text evidence="1">The sequence shown here is derived from an EMBL/GenBank/DDBJ whole genome shotgun (WGS) entry which is preliminary data.</text>
</comment>
<organism evidence="1 2">
    <name type="scientific">Mesorhabditis spiculigera</name>
    <dbReference type="NCBI Taxonomy" id="96644"/>
    <lineage>
        <taxon>Eukaryota</taxon>
        <taxon>Metazoa</taxon>
        <taxon>Ecdysozoa</taxon>
        <taxon>Nematoda</taxon>
        <taxon>Chromadorea</taxon>
        <taxon>Rhabditida</taxon>
        <taxon>Rhabditina</taxon>
        <taxon>Rhabditomorpha</taxon>
        <taxon>Rhabditoidea</taxon>
        <taxon>Rhabditidae</taxon>
        <taxon>Mesorhabditinae</taxon>
        <taxon>Mesorhabditis</taxon>
    </lineage>
</organism>
<dbReference type="Proteomes" id="UP001177023">
    <property type="component" value="Unassembled WGS sequence"/>
</dbReference>
<reference evidence="1" key="1">
    <citation type="submission" date="2023-06" db="EMBL/GenBank/DDBJ databases">
        <authorList>
            <person name="Delattre M."/>
        </authorList>
    </citation>
    <scope>NUCLEOTIDE SEQUENCE</scope>
    <source>
        <strain evidence="1">AF72</strain>
    </source>
</reference>
<feature type="non-terminal residue" evidence="1">
    <location>
        <position position="101"/>
    </location>
</feature>